<protein>
    <submittedName>
        <fullName evidence="2">Uncharacterized protein</fullName>
    </submittedName>
</protein>
<dbReference type="InParanoid" id="A0A067PQJ3"/>
<dbReference type="AlphaFoldDB" id="A0A067PQJ3"/>
<feature type="region of interest" description="Disordered" evidence="1">
    <location>
        <begin position="45"/>
        <end position="172"/>
    </location>
</feature>
<keyword evidence="3" id="KW-1185">Reference proteome</keyword>
<feature type="compositionally biased region" description="Polar residues" evidence="1">
    <location>
        <begin position="73"/>
        <end position="94"/>
    </location>
</feature>
<evidence type="ECO:0000256" key="1">
    <source>
        <dbReference type="SAM" id="MobiDB-lite"/>
    </source>
</evidence>
<dbReference type="Proteomes" id="UP000027265">
    <property type="component" value="Unassembled WGS sequence"/>
</dbReference>
<evidence type="ECO:0000313" key="3">
    <source>
        <dbReference type="Proteomes" id="UP000027265"/>
    </source>
</evidence>
<gene>
    <name evidence="2" type="ORF">JAAARDRAFT_35691</name>
</gene>
<feature type="region of interest" description="Disordered" evidence="1">
    <location>
        <begin position="220"/>
        <end position="255"/>
    </location>
</feature>
<feature type="compositionally biased region" description="Basic and acidic residues" evidence="1">
    <location>
        <begin position="225"/>
        <end position="235"/>
    </location>
</feature>
<proteinExistence type="predicted"/>
<accession>A0A067PQJ3</accession>
<organism evidence="2 3">
    <name type="scientific">Jaapia argillacea MUCL 33604</name>
    <dbReference type="NCBI Taxonomy" id="933084"/>
    <lineage>
        <taxon>Eukaryota</taxon>
        <taxon>Fungi</taxon>
        <taxon>Dikarya</taxon>
        <taxon>Basidiomycota</taxon>
        <taxon>Agaricomycotina</taxon>
        <taxon>Agaricomycetes</taxon>
        <taxon>Agaricomycetidae</taxon>
        <taxon>Jaapiales</taxon>
        <taxon>Jaapiaceae</taxon>
        <taxon>Jaapia</taxon>
    </lineage>
</organism>
<dbReference type="EMBL" id="KL197720">
    <property type="protein sequence ID" value="KDQ57088.1"/>
    <property type="molecule type" value="Genomic_DNA"/>
</dbReference>
<dbReference type="HOGENOM" id="CLU_1090141_0_0_1"/>
<reference evidence="3" key="1">
    <citation type="journal article" date="2014" name="Proc. Natl. Acad. Sci. U.S.A.">
        <title>Extensive sampling of basidiomycete genomes demonstrates inadequacy of the white-rot/brown-rot paradigm for wood decay fungi.</title>
        <authorList>
            <person name="Riley R."/>
            <person name="Salamov A.A."/>
            <person name="Brown D.W."/>
            <person name="Nagy L.G."/>
            <person name="Floudas D."/>
            <person name="Held B.W."/>
            <person name="Levasseur A."/>
            <person name="Lombard V."/>
            <person name="Morin E."/>
            <person name="Otillar R."/>
            <person name="Lindquist E.A."/>
            <person name="Sun H."/>
            <person name="LaButti K.M."/>
            <person name="Schmutz J."/>
            <person name="Jabbour D."/>
            <person name="Luo H."/>
            <person name="Baker S.E."/>
            <person name="Pisabarro A.G."/>
            <person name="Walton J.D."/>
            <person name="Blanchette R.A."/>
            <person name="Henrissat B."/>
            <person name="Martin F."/>
            <person name="Cullen D."/>
            <person name="Hibbett D.S."/>
            <person name="Grigoriev I.V."/>
        </authorList>
    </citation>
    <scope>NUCLEOTIDE SEQUENCE [LARGE SCALE GENOMIC DNA]</scope>
    <source>
        <strain evidence="3">MUCL 33604</strain>
    </source>
</reference>
<feature type="compositionally biased region" description="Polar residues" evidence="1">
    <location>
        <begin position="117"/>
        <end position="130"/>
    </location>
</feature>
<feature type="compositionally biased region" description="Low complexity" evidence="1">
    <location>
        <begin position="56"/>
        <end position="72"/>
    </location>
</feature>
<evidence type="ECO:0000313" key="2">
    <source>
        <dbReference type="EMBL" id="KDQ57088.1"/>
    </source>
</evidence>
<name>A0A067PQJ3_9AGAM</name>
<sequence length="255" mass="27631">MLEEEYSQEALQQHYNNSLNRVANWIDAQNKYANRTTISTISSFESPGERFTDATSRPSLLRSSLAPESSPRTSSASKVQRVLSQSSASQTQGGPSPVPSRPIAVPRTQPIPRDRGSSASQPSALDQSGGSLRPSRDASRRVSPLASSSDREKPLPSIPRAPSRARGSVNEDGVHIFRSAEIAATVKDEELCNPCSRGPHSMPCAHTANGIEVQVCSVGRTASLSRRDKEKDRRGALTGTREQGGRRRRASESRK</sequence>